<feature type="transmembrane region" description="Helical" evidence="1">
    <location>
        <begin position="46"/>
        <end position="62"/>
    </location>
</feature>
<dbReference type="Pfam" id="PF02517">
    <property type="entry name" value="Rce1-like"/>
    <property type="match status" value="1"/>
</dbReference>
<accession>A0AAP5H2N8</accession>
<keyword evidence="1" id="KW-1133">Transmembrane helix</keyword>
<dbReference type="InterPro" id="IPR003675">
    <property type="entry name" value="Rce1/LyrA-like_dom"/>
</dbReference>
<dbReference type="PANTHER" id="PTHR36435">
    <property type="entry name" value="SLR1288 PROTEIN"/>
    <property type="match status" value="1"/>
</dbReference>
<dbReference type="PANTHER" id="PTHR36435:SF1">
    <property type="entry name" value="CAAX AMINO TERMINAL PROTEASE FAMILY PROTEIN"/>
    <property type="match status" value="1"/>
</dbReference>
<organism evidence="3 4">
    <name type="scientific">Paenibacillus amylolyticus</name>
    <dbReference type="NCBI Taxonomy" id="1451"/>
    <lineage>
        <taxon>Bacteria</taxon>
        <taxon>Bacillati</taxon>
        <taxon>Bacillota</taxon>
        <taxon>Bacilli</taxon>
        <taxon>Bacillales</taxon>
        <taxon>Paenibacillaceae</taxon>
        <taxon>Paenibacillus</taxon>
    </lineage>
</organism>
<dbReference type="Proteomes" id="UP001254832">
    <property type="component" value="Unassembled WGS sequence"/>
</dbReference>
<protein>
    <submittedName>
        <fullName evidence="3">Membrane protease YdiL (CAAX protease family)</fullName>
    </submittedName>
</protein>
<keyword evidence="3" id="KW-0645">Protease</keyword>
<evidence type="ECO:0000256" key="1">
    <source>
        <dbReference type="SAM" id="Phobius"/>
    </source>
</evidence>
<dbReference type="InterPro" id="IPR052710">
    <property type="entry name" value="CAAX_protease"/>
</dbReference>
<feature type="transmembrane region" description="Helical" evidence="1">
    <location>
        <begin position="163"/>
        <end position="195"/>
    </location>
</feature>
<evidence type="ECO:0000313" key="3">
    <source>
        <dbReference type="EMBL" id="MDR6722836.1"/>
    </source>
</evidence>
<name>A0AAP5H2N8_PAEAM</name>
<evidence type="ECO:0000259" key="2">
    <source>
        <dbReference type="Pfam" id="PF02517"/>
    </source>
</evidence>
<feature type="transmembrane region" description="Helical" evidence="1">
    <location>
        <begin position="201"/>
        <end position="218"/>
    </location>
</feature>
<feature type="transmembrane region" description="Helical" evidence="1">
    <location>
        <begin position="124"/>
        <end position="143"/>
    </location>
</feature>
<keyword evidence="1" id="KW-0812">Transmembrane</keyword>
<dbReference type="GO" id="GO:0006508">
    <property type="term" value="P:proteolysis"/>
    <property type="evidence" value="ECO:0007669"/>
    <property type="project" value="UniProtKB-KW"/>
</dbReference>
<comment type="caution">
    <text evidence="3">The sequence shown here is derived from an EMBL/GenBank/DDBJ whole genome shotgun (WGS) entry which is preliminary data.</text>
</comment>
<dbReference type="GO" id="GO:0080120">
    <property type="term" value="P:CAAX-box protein maturation"/>
    <property type="evidence" value="ECO:0007669"/>
    <property type="project" value="UniProtKB-ARBA"/>
</dbReference>
<proteinExistence type="predicted"/>
<feature type="transmembrane region" description="Helical" evidence="1">
    <location>
        <begin position="83"/>
        <end position="104"/>
    </location>
</feature>
<dbReference type="EMBL" id="JAVDTR010000003">
    <property type="protein sequence ID" value="MDR6722836.1"/>
    <property type="molecule type" value="Genomic_DNA"/>
</dbReference>
<feature type="transmembrane region" description="Helical" evidence="1">
    <location>
        <begin position="12"/>
        <end position="34"/>
    </location>
</feature>
<evidence type="ECO:0000313" key="4">
    <source>
        <dbReference type="Proteomes" id="UP001254832"/>
    </source>
</evidence>
<keyword evidence="1" id="KW-0472">Membrane</keyword>
<sequence length="219" mass="24693">MPLDRSYSLKEVVKQLGLILLLPAIFFIITSLILEMLGVKNVDTTFVFILFQIITYTWFLALNPRFREYIRNPLCSKVKIRTAAFYIIAGFVLMALTSVLILGTGIETNEGQRHLFESSDLRSAVTFQTIVAAIAIGLIIPFFEELLFRGLLFTTLSNKYGAWWALIISSVVFGMLHGGVFIATSIFGLVFGYIFYKTKSLIPGILLHMIWNSLSVFLT</sequence>
<keyword evidence="3" id="KW-0378">Hydrolase</keyword>
<dbReference type="GO" id="GO:0004175">
    <property type="term" value="F:endopeptidase activity"/>
    <property type="evidence" value="ECO:0007669"/>
    <property type="project" value="UniProtKB-ARBA"/>
</dbReference>
<gene>
    <name evidence="3" type="ORF">J2W91_001288</name>
</gene>
<reference evidence="3" key="1">
    <citation type="submission" date="2023-07" db="EMBL/GenBank/DDBJ databases">
        <title>Sorghum-associated microbial communities from plants grown in Nebraska, USA.</title>
        <authorList>
            <person name="Schachtman D."/>
        </authorList>
    </citation>
    <scope>NUCLEOTIDE SEQUENCE</scope>
    <source>
        <strain evidence="3">BE80</strain>
    </source>
</reference>
<feature type="domain" description="CAAX prenyl protease 2/Lysostaphin resistance protein A-like" evidence="2">
    <location>
        <begin position="128"/>
        <end position="213"/>
    </location>
</feature>
<dbReference type="AlphaFoldDB" id="A0AAP5H2N8"/>